<keyword evidence="1" id="KW-0732">Signal</keyword>
<dbReference type="EMBL" id="PGTL01000009">
    <property type="protein sequence ID" value="PJF42767.1"/>
    <property type="molecule type" value="Genomic_DNA"/>
</dbReference>
<reference evidence="4 5" key="1">
    <citation type="submission" date="2017-11" db="EMBL/GenBank/DDBJ databases">
        <title>Evolution of Phototrophy in the Chloroflexi Phylum Driven by Horizontal Gene Transfer.</title>
        <authorList>
            <person name="Ward L.M."/>
            <person name="Hemp J."/>
            <person name="Shih P.M."/>
            <person name="Mcglynn S.E."/>
            <person name="Fischer W."/>
        </authorList>
    </citation>
    <scope>NUCLEOTIDE SEQUENCE [LARGE SCALE GENOMIC DNA]</scope>
    <source>
        <strain evidence="3">CP1_1M</strain>
        <strain evidence="2">JP3_13</strain>
    </source>
</reference>
<evidence type="ECO:0008006" key="6">
    <source>
        <dbReference type="Google" id="ProtNLM"/>
    </source>
</evidence>
<name>A0A2M8PYY4_9CHLR</name>
<sequence length="245" mass="27253">MRKRLIAMMLAMALALLVIATPQATSANPIATFVVTAGNMQNWGTFTVDGGFYKFAEGFGRPPLGKGSLIGTVDGNDMVGIQRYDYVNEPLSILFIDYATYHRGKPDNEWALVLYVKAGGDQTTANCELVFNPPITSNRWSMKNPMRGARGWTVHNFNPGAPGHTPCPYQHTDYSKPKTWREVLSEFRKRGLKPVIKPDGFYGTATISFNLGYPTRGADRGDYIESAIDAIRINEFQWDFELSAP</sequence>
<dbReference type="Proteomes" id="UP000228947">
    <property type="component" value="Unassembled WGS sequence"/>
</dbReference>
<organism evidence="3 4">
    <name type="scientific">Candidatus Thermofonsia Clade 1 bacterium</name>
    <dbReference type="NCBI Taxonomy" id="2364210"/>
    <lineage>
        <taxon>Bacteria</taxon>
        <taxon>Bacillati</taxon>
        <taxon>Chloroflexota</taxon>
        <taxon>Candidatus Thermofontia</taxon>
        <taxon>Candidatus Thermofonsia Clade 1</taxon>
    </lineage>
</organism>
<protein>
    <recommendedName>
        <fullName evidence="6">PEP-CTERM sorting domain-containing protein</fullName>
    </recommendedName>
</protein>
<dbReference type="AlphaFoldDB" id="A0A2M8PYY4"/>
<dbReference type="EMBL" id="PGTM01000328">
    <property type="protein sequence ID" value="PJF34602.1"/>
    <property type="molecule type" value="Genomic_DNA"/>
</dbReference>
<feature type="chain" id="PRO_5036319709" description="PEP-CTERM sorting domain-containing protein" evidence="1">
    <location>
        <begin position="21"/>
        <end position="245"/>
    </location>
</feature>
<accession>A0A2M8PYY4</accession>
<evidence type="ECO:0000313" key="2">
    <source>
        <dbReference type="EMBL" id="PJF34602.1"/>
    </source>
</evidence>
<dbReference type="Proteomes" id="UP000229681">
    <property type="component" value="Unassembled WGS sequence"/>
</dbReference>
<gene>
    <name evidence="2" type="ORF">CUN49_14835</name>
    <name evidence="3" type="ORF">CUN50_02910</name>
</gene>
<proteinExistence type="predicted"/>
<accession>A0A2M8PAP9</accession>
<feature type="signal peptide" evidence="1">
    <location>
        <begin position="1"/>
        <end position="20"/>
    </location>
</feature>
<evidence type="ECO:0000256" key="1">
    <source>
        <dbReference type="SAM" id="SignalP"/>
    </source>
</evidence>
<evidence type="ECO:0000313" key="4">
    <source>
        <dbReference type="Proteomes" id="UP000228947"/>
    </source>
</evidence>
<comment type="caution">
    <text evidence="3">The sequence shown here is derived from an EMBL/GenBank/DDBJ whole genome shotgun (WGS) entry which is preliminary data.</text>
</comment>
<evidence type="ECO:0000313" key="5">
    <source>
        <dbReference type="Proteomes" id="UP000229681"/>
    </source>
</evidence>
<evidence type="ECO:0000313" key="3">
    <source>
        <dbReference type="EMBL" id="PJF42767.1"/>
    </source>
</evidence>